<dbReference type="InterPro" id="IPR040256">
    <property type="entry name" value="At4g02000-like"/>
</dbReference>
<dbReference type="OrthoDB" id="1304801at2759"/>
<evidence type="ECO:0000313" key="3">
    <source>
        <dbReference type="Proteomes" id="UP000631114"/>
    </source>
</evidence>
<dbReference type="Pfam" id="PF14111">
    <property type="entry name" value="DUF4283"/>
    <property type="match status" value="1"/>
</dbReference>
<name>A0A835LMY4_9MAGN</name>
<evidence type="ECO:0000313" key="2">
    <source>
        <dbReference type="EMBL" id="KAF9598447.1"/>
    </source>
</evidence>
<keyword evidence="3" id="KW-1185">Reference proteome</keyword>
<accession>A0A835LMY4</accession>
<dbReference type="EMBL" id="JADFTS010000007">
    <property type="protein sequence ID" value="KAF9598447.1"/>
    <property type="molecule type" value="Genomic_DNA"/>
</dbReference>
<evidence type="ECO:0000259" key="1">
    <source>
        <dbReference type="Pfam" id="PF14111"/>
    </source>
</evidence>
<dbReference type="PANTHER" id="PTHR31286">
    <property type="entry name" value="GLYCINE-RICH CELL WALL STRUCTURAL PROTEIN 1.8-LIKE"/>
    <property type="match status" value="1"/>
</dbReference>
<comment type="caution">
    <text evidence="2">The sequence shown here is derived from an EMBL/GenBank/DDBJ whole genome shotgun (WGS) entry which is preliminary data.</text>
</comment>
<gene>
    <name evidence="2" type="ORF">IFM89_027880</name>
</gene>
<dbReference type="Proteomes" id="UP000631114">
    <property type="component" value="Unassembled WGS sequence"/>
</dbReference>
<dbReference type="AlphaFoldDB" id="A0A835LMY4"/>
<dbReference type="PANTHER" id="PTHR31286:SF180">
    <property type="entry name" value="OS10G0362600 PROTEIN"/>
    <property type="match status" value="1"/>
</dbReference>
<dbReference type="InterPro" id="IPR025558">
    <property type="entry name" value="DUF4283"/>
</dbReference>
<reference evidence="2 3" key="1">
    <citation type="submission" date="2020-10" db="EMBL/GenBank/DDBJ databases">
        <title>The Coptis chinensis genome and diversification of protoberbering-type alkaloids.</title>
        <authorList>
            <person name="Wang B."/>
            <person name="Shu S."/>
            <person name="Song C."/>
            <person name="Liu Y."/>
        </authorList>
    </citation>
    <scope>NUCLEOTIDE SEQUENCE [LARGE SCALE GENOMIC DNA]</scope>
    <source>
        <strain evidence="2">HL-2020</strain>
        <tissue evidence="2">Leaf</tissue>
    </source>
</reference>
<proteinExistence type="predicted"/>
<feature type="domain" description="DUF4283" evidence="1">
    <location>
        <begin position="10"/>
        <end position="83"/>
    </location>
</feature>
<sequence>MDIIHKYFSDWQEYVVGFFLEHCLPYKVVKEFLKKKWRTKSEFEMVSDVDLYYFKFQNEEDRRLVLEAIGGRCFVVIEWSPEIEKKKKTVKAIPIWVNLHEVPKDLWTGEGLGFLASRYEVR</sequence>
<organism evidence="2 3">
    <name type="scientific">Coptis chinensis</name>
    <dbReference type="NCBI Taxonomy" id="261450"/>
    <lineage>
        <taxon>Eukaryota</taxon>
        <taxon>Viridiplantae</taxon>
        <taxon>Streptophyta</taxon>
        <taxon>Embryophyta</taxon>
        <taxon>Tracheophyta</taxon>
        <taxon>Spermatophyta</taxon>
        <taxon>Magnoliopsida</taxon>
        <taxon>Ranunculales</taxon>
        <taxon>Ranunculaceae</taxon>
        <taxon>Coptidoideae</taxon>
        <taxon>Coptis</taxon>
    </lineage>
</organism>
<protein>
    <recommendedName>
        <fullName evidence="1">DUF4283 domain-containing protein</fullName>
    </recommendedName>
</protein>